<accession>A0ABN3CT21</accession>
<sequence>MITMWDLDAGAELRRLALPAPLGHDDHVAGLKVVDGAGGPVAYAFAATSDATSDAVHAWDLRTGWLLRTARLRAEPRWPGARELSVVGGRPLVSAYDAQGRVTIWDAATGRTVSAFTVTPPPDFATLGLAGCRPVLFAARGLERVTRVLDPLNGRDRGAPVAVPVSKFAGTATAGGRTFAVVTGFGEGGFSEQVWELTAGRVIGSEPVEEQEEGGGPKMAAGDRHVATAGPGEQVLVWPLTWR</sequence>
<dbReference type="Gene3D" id="2.130.10.10">
    <property type="entry name" value="YVTN repeat-like/Quinoprotein amine dehydrogenase"/>
    <property type="match status" value="1"/>
</dbReference>
<dbReference type="Proteomes" id="UP001499843">
    <property type="component" value="Unassembled WGS sequence"/>
</dbReference>
<evidence type="ECO:0000313" key="2">
    <source>
        <dbReference type="Proteomes" id="UP001499843"/>
    </source>
</evidence>
<protein>
    <recommendedName>
        <fullName evidence="3">WD40 repeat domain-containing protein</fullName>
    </recommendedName>
</protein>
<proteinExistence type="predicted"/>
<dbReference type="InterPro" id="IPR011044">
    <property type="entry name" value="Quino_amine_DH_bsu"/>
</dbReference>
<evidence type="ECO:0000313" key="1">
    <source>
        <dbReference type="EMBL" id="GAA2212477.1"/>
    </source>
</evidence>
<keyword evidence="2" id="KW-1185">Reference proteome</keyword>
<comment type="caution">
    <text evidence="1">The sequence shown here is derived from an EMBL/GenBank/DDBJ whole genome shotgun (WGS) entry which is preliminary data.</text>
</comment>
<gene>
    <name evidence="1" type="ORF">GCM10009850_079390</name>
</gene>
<reference evidence="1 2" key="1">
    <citation type="journal article" date="2019" name="Int. J. Syst. Evol. Microbiol.">
        <title>The Global Catalogue of Microorganisms (GCM) 10K type strain sequencing project: providing services to taxonomists for standard genome sequencing and annotation.</title>
        <authorList>
            <consortium name="The Broad Institute Genomics Platform"/>
            <consortium name="The Broad Institute Genome Sequencing Center for Infectious Disease"/>
            <person name="Wu L."/>
            <person name="Ma J."/>
        </authorList>
    </citation>
    <scope>NUCLEOTIDE SEQUENCE [LARGE SCALE GENOMIC DNA]</scope>
    <source>
        <strain evidence="1 2">JCM 16114</strain>
    </source>
</reference>
<dbReference type="EMBL" id="BAAAQX010000026">
    <property type="protein sequence ID" value="GAA2212477.1"/>
    <property type="molecule type" value="Genomic_DNA"/>
</dbReference>
<evidence type="ECO:0008006" key="3">
    <source>
        <dbReference type="Google" id="ProtNLM"/>
    </source>
</evidence>
<dbReference type="SUPFAM" id="SSF50969">
    <property type="entry name" value="YVTN repeat-like/Quinoprotein amine dehydrogenase"/>
    <property type="match status" value="1"/>
</dbReference>
<organism evidence="1 2">
    <name type="scientific">Nonomuraea monospora</name>
    <dbReference type="NCBI Taxonomy" id="568818"/>
    <lineage>
        <taxon>Bacteria</taxon>
        <taxon>Bacillati</taxon>
        <taxon>Actinomycetota</taxon>
        <taxon>Actinomycetes</taxon>
        <taxon>Streptosporangiales</taxon>
        <taxon>Streptosporangiaceae</taxon>
        <taxon>Nonomuraea</taxon>
    </lineage>
</organism>
<dbReference type="InterPro" id="IPR015943">
    <property type="entry name" value="WD40/YVTN_repeat-like_dom_sf"/>
</dbReference>
<name>A0ABN3CT21_9ACTN</name>